<evidence type="ECO:0000256" key="4">
    <source>
        <dbReference type="ARBA" id="ARBA00023125"/>
    </source>
</evidence>
<organism evidence="10 11">
    <name type="scientific">Nitratifractor salsuginis (strain DSM 16511 / JCM 12458 / E9I37-1)</name>
    <dbReference type="NCBI Taxonomy" id="749222"/>
    <lineage>
        <taxon>Bacteria</taxon>
        <taxon>Pseudomonadati</taxon>
        <taxon>Campylobacterota</taxon>
        <taxon>Epsilonproteobacteria</taxon>
        <taxon>Campylobacterales</taxon>
        <taxon>Sulfurovaceae</taxon>
        <taxon>Nitratifractor</taxon>
    </lineage>
</organism>
<dbReference type="InterPro" id="IPR001867">
    <property type="entry name" value="OmpR/PhoB-type_DNA-bd"/>
</dbReference>
<evidence type="ECO:0000256" key="6">
    <source>
        <dbReference type="PROSITE-ProRule" id="PRU00169"/>
    </source>
</evidence>
<evidence type="ECO:0000256" key="7">
    <source>
        <dbReference type="PROSITE-ProRule" id="PRU01091"/>
    </source>
</evidence>
<gene>
    <name evidence="10" type="ordered locus">Nitsa_1067</name>
</gene>
<feature type="domain" description="Response regulatory" evidence="8">
    <location>
        <begin position="8"/>
        <end position="121"/>
    </location>
</feature>
<reference evidence="11" key="2">
    <citation type="submission" date="2011-01" db="EMBL/GenBank/DDBJ databases">
        <title>The complete genome of Nitratifractor salsuginis DSM 16511.</title>
        <authorList>
            <consortium name="US DOE Joint Genome Institute (JGI-PGF)"/>
            <person name="Lucas S."/>
            <person name="Copeland A."/>
            <person name="Lapidus A."/>
            <person name="Bruce D."/>
            <person name="Goodwin L."/>
            <person name="Pitluck S."/>
            <person name="Kyrpides N."/>
            <person name="Mavromatis K."/>
            <person name="Ivanova N."/>
            <person name="Mikhailova N."/>
            <person name="Zeytun A."/>
            <person name="Detter J.C."/>
            <person name="Tapia R."/>
            <person name="Han C."/>
            <person name="Land M."/>
            <person name="Hauser L."/>
            <person name="Markowitz V."/>
            <person name="Cheng J.-F."/>
            <person name="Hugenholtz P."/>
            <person name="Woyke T."/>
            <person name="Wu D."/>
            <person name="Tindall B."/>
            <person name="Schuetze A."/>
            <person name="Brambilla E."/>
            <person name="Klenk H.-P."/>
            <person name="Eisen J.A."/>
        </authorList>
    </citation>
    <scope>NUCLEOTIDE SEQUENCE [LARGE SCALE GENOMIC DNA]</scope>
    <source>
        <strain evidence="11">DSM 16511 / JCM 12458 / E9I37-1</strain>
    </source>
</reference>
<dbReference type="EMBL" id="CP002452">
    <property type="protein sequence ID" value="ADV46323.1"/>
    <property type="molecule type" value="Genomic_DNA"/>
</dbReference>
<dbReference type="KEGG" id="nsa:Nitsa_1067"/>
<feature type="domain" description="OmpR/PhoB-type" evidence="9">
    <location>
        <begin position="124"/>
        <end position="221"/>
    </location>
</feature>
<dbReference type="PANTHER" id="PTHR48111">
    <property type="entry name" value="REGULATOR OF RPOS"/>
    <property type="match status" value="1"/>
</dbReference>
<dbReference type="InterPro" id="IPR011006">
    <property type="entry name" value="CheY-like_superfamily"/>
</dbReference>
<dbReference type="GO" id="GO:0006355">
    <property type="term" value="P:regulation of DNA-templated transcription"/>
    <property type="evidence" value="ECO:0007669"/>
    <property type="project" value="InterPro"/>
</dbReference>
<dbReference type="InterPro" id="IPR001789">
    <property type="entry name" value="Sig_transdc_resp-reg_receiver"/>
</dbReference>
<dbReference type="HOGENOM" id="CLU_000445_30_3_7"/>
<dbReference type="SMART" id="SM00448">
    <property type="entry name" value="REC"/>
    <property type="match status" value="1"/>
</dbReference>
<proteinExistence type="predicted"/>
<name>E6WXR6_NITSE</name>
<protein>
    <submittedName>
        <fullName evidence="10">Two component transcriptional regulator, winged helix family</fullName>
    </submittedName>
</protein>
<dbReference type="Pfam" id="PF00486">
    <property type="entry name" value="Trans_reg_C"/>
    <property type="match status" value="1"/>
</dbReference>
<dbReference type="Gene3D" id="3.40.50.2300">
    <property type="match status" value="1"/>
</dbReference>
<evidence type="ECO:0000313" key="10">
    <source>
        <dbReference type="EMBL" id="ADV46323.1"/>
    </source>
</evidence>
<dbReference type="PROSITE" id="PS51755">
    <property type="entry name" value="OMPR_PHOB"/>
    <property type="match status" value="1"/>
</dbReference>
<keyword evidence="4 7" id="KW-0238">DNA-binding</keyword>
<dbReference type="GO" id="GO:0032993">
    <property type="term" value="C:protein-DNA complex"/>
    <property type="evidence" value="ECO:0007669"/>
    <property type="project" value="TreeGrafter"/>
</dbReference>
<evidence type="ECO:0000256" key="3">
    <source>
        <dbReference type="ARBA" id="ARBA00023015"/>
    </source>
</evidence>
<dbReference type="GO" id="GO:0000156">
    <property type="term" value="F:phosphorelay response regulator activity"/>
    <property type="evidence" value="ECO:0007669"/>
    <property type="project" value="TreeGrafter"/>
</dbReference>
<keyword evidence="1 6" id="KW-0597">Phosphoprotein</keyword>
<dbReference type="RefSeq" id="WP_013554016.1">
    <property type="nucleotide sequence ID" value="NC_014935.1"/>
</dbReference>
<evidence type="ECO:0000259" key="8">
    <source>
        <dbReference type="PROSITE" id="PS50110"/>
    </source>
</evidence>
<dbReference type="PROSITE" id="PS50110">
    <property type="entry name" value="RESPONSE_REGULATORY"/>
    <property type="match status" value="1"/>
</dbReference>
<dbReference type="Proteomes" id="UP000008633">
    <property type="component" value="Chromosome"/>
</dbReference>
<dbReference type="STRING" id="749222.Nitsa_1067"/>
<dbReference type="Pfam" id="PF00072">
    <property type="entry name" value="Response_reg"/>
    <property type="match status" value="1"/>
</dbReference>
<keyword evidence="11" id="KW-1185">Reference proteome</keyword>
<evidence type="ECO:0000256" key="5">
    <source>
        <dbReference type="ARBA" id="ARBA00023163"/>
    </source>
</evidence>
<dbReference type="AlphaFoldDB" id="E6WXR6"/>
<keyword evidence="2" id="KW-0902">Two-component regulatory system</keyword>
<dbReference type="InterPro" id="IPR016032">
    <property type="entry name" value="Sig_transdc_resp-reg_C-effctor"/>
</dbReference>
<keyword evidence="3" id="KW-0805">Transcription regulation</keyword>
<reference evidence="10 11" key="1">
    <citation type="journal article" date="2011" name="Stand. Genomic Sci.">
        <title>Complete genome sequence of Nitratifractor salsuginis type strain (E9I37-1).</title>
        <authorList>
            <person name="Anderson I."/>
            <person name="Sikorski J."/>
            <person name="Zeytun A."/>
            <person name="Nolan M."/>
            <person name="Lapidus A."/>
            <person name="Lucas S."/>
            <person name="Hammon N."/>
            <person name="Deshpande S."/>
            <person name="Cheng J.F."/>
            <person name="Tapia R."/>
            <person name="Han C."/>
            <person name="Goodwin L."/>
            <person name="Pitluck S."/>
            <person name="Liolios K."/>
            <person name="Pagani I."/>
            <person name="Ivanova N."/>
            <person name="Huntemann M."/>
            <person name="Mavromatis K."/>
            <person name="Ovchinikova G."/>
            <person name="Pati A."/>
            <person name="Chen A."/>
            <person name="Palaniappan K."/>
            <person name="Land M."/>
            <person name="Hauser L."/>
            <person name="Brambilla E.M."/>
            <person name="Ngatchou-Djao O.D."/>
            <person name="Rohde M."/>
            <person name="Tindall B.J."/>
            <person name="Goker M."/>
            <person name="Detter J.C."/>
            <person name="Woyke T."/>
            <person name="Bristow J."/>
            <person name="Eisen J.A."/>
            <person name="Markowitz V."/>
            <person name="Hugenholtz P."/>
            <person name="Klenk H.P."/>
            <person name="Kyrpides N.C."/>
        </authorList>
    </citation>
    <scope>NUCLEOTIDE SEQUENCE [LARGE SCALE GENOMIC DNA]</scope>
    <source>
        <strain evidence="11">DSM 16511 / JCM 12458 / E9I37-1</strain>
    </source>
</reference>
<dbReference type="InterPro" id="IPR036388">
    <property type="entry name" value="WH-like_DNA-bd_sf"/>
</dbReference>
<dbReference type="eggNOG" id="COG0745">
    <property type="taxonomic scope" value="Bacteria"/>
</dbReference>
<dbReference type="SUPFAM" id="SSF46894">
    <property type="entry name" value="C-terminal effector domain of the bipartite response regulators"/>
    <property type="match status" value="1"/>
</dbReference>
<dbReference type="OrthoDB" id="5343479at2"/>
<dbReference type="InterPro" id="IPR039420">
    <property type="entry name" value="WalR-like"/>
</dbReference>
<feature type="modified residue" description="4-aspartylphosphate" evidence="6">
    <location>
        <position position="57"/>
    </location>
</feature>
<evidence type="ECO:0000313" key="11">
    <source>
        <dbReference type="Proteomes" id="UP000008633"/>
    </source>
</evidence>
<dbReference type="PANTHER" id="PTHR48111:SF1">
    <property type="entry name" value="TWO-COMPONENT RESPONSE REGULATOR ORR33"/>
    <property type="match status" value="1"/>
</dbReference>
<dbReference type="Gene3D" id="1.10.10.10">
    <property type="entry name" value="Winged helix-like DNA-binding domain superfamily/Winged helix DNA-binding domain"/>
    <property type="match status" value="1"/>
</dbReference>
<feature type="DNA-binding region" description="OmpR/PhoB-type" evidence="7">
    <location>
        <begin position="124"/>
        <end position="221"/>
    </location>
</feature>
<evidence type="ECO:0000256" key="2">
    <source>
        <dbReference type="ARBA" id="ARBA00023012"/>
    </source>
</evidence>
<evidence type="ECO:0000259" key="9">
    <source>
        <dbReference type="PROSITE" id="PS51755"/>
    </source>
</evidence>
<dbReference type="GO" id="GO:0000976">
    <property type="term" value="F:transcription cis-regulatory region binding"/>
    <property type="evidence" value="ECO:0007669"/>
    <property type="project" value="TreeGrafter"/>
</dbReference>
<dbReference type="CDD" id="cd00383">
    <property type="entry name" value="trans_reg_C"/>
    <property type="match status" value="1"/>
</dbReference>
<sequence length="223" mass="25390">MNEESKVKILLVEDDVETSEFLSTFLRDSGFDVDTVFSVTDALSHLKQNPYDILLLDVNLPDYSGMELLKSIKGELSLPTIILSAYGDTRSKIMAFRYGATDYMVKPIDLEELEARIWVQLGKNSKIPSDFEEEAFRIDTSDILLYGKPLGLTWTEFKILQLLLQNKNRTVTRDRLLSILSTVSSNRSLDNHIKNIRKKIAAQGGKNFLKTEYGMGYRLIDNP</sequence>
<evidence type="ECO:0000256" key="1">
    <source>
        <dbReference type="ARBA" id="ARBA00022553"/>
    </source>
</evidence>
<dbReference type="SUPFAM" id="SSF52172">
    <property type="entry name" value="CheY-like"/>
    <property type="match status" value="1"/>
</dbReference>
<accession>E6WXR6</accession>
<dbReference type="GO" id="GO:0005829">
    <property type="term" value="C:cytosol"/>
    <property type="evidence" value="ECO:0007669"/>
    <property type="project" value="TreeGrafter"/>
</dbReference>
<keyword evidence="5" id="KW-0804">Transcription</keyword>
<dbReference type="SMART" id="SM00862">
    <property type="entry name" value="Trans_reg_C"/>
    <property type="match status" value="1"/>
</dbReference>